<evidence type="ECO:0000256" key="12">
    <source>
        <dbReference type="ARBA" id="ARBA00049187"/>
    </source>
</evidence>
<feature type="binding site" evidence="14">
    <location>
        <position position="203"/>
    </location>
    <ligand>
        <name>NAD(+)</name>
        <dbReference type="ChEBI" id="CHEBI:57540"/>
    </ligand>
</feature>
<gene>
    <name evidence="19" type="primary">lpdA</name>
    <name evidence="19" type="ORF">EOW66_04535</name>
</gene>
<dbReference type="InterPro" id="IPR012999">
    <property type="entry name" value="Pyr_OxRdtase_I_AS"/>
</dbReference>
<dbReference type="InterPro" id="IPR001100">
    <property type="entry name" value="Pyr_nuc-diS_OxRdtase"/>
</dbReference>
<accession>A0A443LXF8</accession>
<dbReference type="InterPro" id="IPR006258">
    <property type="entry name" value="Lipoamide_DH"/>
</dbReference>
<feature type="domain" description="FAD/NAD(P)-binding" evidence="18">
    <location>
        <begin position="6"/>
        <end position="326"/>
    </location>
</feature>
<keyword evidence="5" id="KW-0963">Cytoplasm</keyword>
<dbReference type="InterPro" id="IPR004099">
    <property type="entry name" value="Pyr_nucl-diS_OxRdtase_dimer"/>
</dbReference>
<feature type="disulfide bond" description="Redox-active" evidence="15">
    <location>
        <begin position="43"/>
        <end position="48"/>
    </location>
</feature>
<dbReference type="PIRSF" id="PIRSF000350">
    <property type="entry name" value="Mercury_reductase_MerA"/>
    <property type="match status" value="1"/>
</dbReference>
<dbReference type="SUPFAM" id="SSF55424">
    <property type="entry name" value="FAD/NAD-linked reductases, dimerisation (C-terminal) domain"/>
    <property type="match status" value="1"/>
</dbReference>
<dbReference type="Gene3D" id="3.50.50.60">
    <property type="entry name" value="FAD/NAD(P)-binding domain"/>
    <property type="match status" value="2"/>
</dbReference>
<feature type="binding site" evidence="14">
    <location>
        <position position="52"/>
    </location>
    <ligand>
        <name>FAD</name>
        <dbReference type="ChEBI" id="CHEBI:57692"/>
    </ligand>
</feature>
<evidence type="ECO:0000256" key="16">
    <source>
        <dbReference type="RuleBase" id="RU003692"/>
    </source>
</evidence>
<dbReference type="PANTHER" id="PTHR22912">
    <property type="entry name" value="DISULFIDE OXIDOREDUCTASE"/>
    <property type="match status" value="1"/>
</dbReference>
<dbReference type="RefSeq" id="WP_128155169.1">
    <property type="nucleotide sequence ID" value="NZ_JBHSOM010000016.1"/>
</dbReference>
<evidence type="ECO:0000313" key="20">
    <source>
        <dbReference type="Proteomes" id="UP000288071"/>
    </source>
</evidence>
<dbReference type="Gene3D" id="3.30.390.30">
    <property type="match status" value="1"/>
</dbReference>
<dbReference type="FunFam" id="3.30.390.30:FF:000001">
    <property type="entry name" value="Dihydrolipoyl dehydrogenase"/>
    <property type="match status" value="1"/>
</dbReference>
<dbReference type="PRINTS" id="PR00368">
    <property type="entry name" value="FADPNR"/>
</dbReference>
<evidence type="ECO:0000256" key="15">
    <source>
        <dbReference type="PIRSR" id="PIRSR000350-4"/>
    </source>
</evidence>
<keyword evidence="14" id="KW-0547">Nucleotide-binding</keyword>
<evidence type="ECO:0000256" key="5">
    <source>
        <dbReference type="ARBA" id="ARBA00022490"/>
    </source>
</evidence>
<dbReference type="InterPro" id="IPR036188">
    <property type="entry name" value="FAD/NAD-bd_sf"/>
</dbReference>
<keyword evidence="20" id="KW-1185">Reference proteome</keyword>
<reference evidence="19 20" key="2">
    <citation type="submission" date="2019-01" db="EMBL/GenBank/DDBJ databases">
        <title>Sinorhodobacter populi sp. nov. isolated from the symptomatic bark tissue of Populus euramericana canker.</title>
        <authorList>
            <person name="Xu G."/>
        </authorList>
    </citation>
    <scope>NUCLEOTIDE SEQUENCE [LARGE SCALE GENOMIC DNA]</scope>
    <source>
        <strain evidence="19 20">CGMCC 1.12963</strain>
    </source>
</reference>
<dbReference type="EC" id="1.8.1.4" evidence="3 16"/>
<evidence type="ECO:0000313" key="19">
    <source>
        <dbReference type="EMBL" id="RWR53887.1"/>
    </source>
</evidence>
<comment type="caution">
    <text evidence="19">The sequence shown here is derived from an EMBL/GenBank/DDBJ whole genome shotgun (WGS) entry which is preliminary data.</text>
</comment>
<name>A0A443LXF8_9RHOB</name>
<dbReference type="InterPro" id="IPR050151">
    <property type="entry name" value="Class-I_Pyr_Nuc-Dis_Oxidored"/>
</dbReference>
<evidence type="ECO:0000256" key="14">
    <source>
        <dbReference type="PIRSR" id="PIRSR000350-3"/>
    </source>
</evidence>
<reference evidence="20" key="1">
    <citation type="submission" date="2019-01" db="EMBL/GenBank/DDBJ databases">
        <title>Sinorhodobacter populi sp. nov. isolated from the symptomatic bark tissue of Populus euramericana canker.</title>
        <authorList>
            <person name="Li Y."/>
        </authorList>
    </citation>
    <scope>NUCLEOTIDE SEQUENCE [LARGE SCALE GENOMIC DNA]</scope>
    <source>
        <strain evidence="20">CGMCC 1.12963</strain>
    </source>
</reference>
<evidence type="ECO:0000256" key="11">
    <source>
        <dbReference type="ARBA" id="ARBA00023284"/>
    </source>
</evidence>
<feature type="binding site" evidence="14">
    <location>
        <position position="311"/>
    </location>
    <ligand>
        <name>FAD</name>
        <dbReference type="ChEBI" id="CHEBI:57692"/>
    </ligand>
</feature>
<evidence type="ECO:0000256" key="1">
    <source>
        <dbReference type="ARBA" id="ARBA00004496"/>
    </source>
</evidence>
<evidence type="ECO:0000256" key="8">
    <source>
        <dbReference type="ARBA" id="ARBA00023002"/>
    </source>
</evidence>
<organism evidence="19 20">
    <name type="scientific">Paenirhodobacter huangdaonensis</name>
    <dbReference type="NCBI Taxonomy" id="2501515"/>
    <lineage>
        <taxon>Bacteria</taxon>
        <taxon>Pseudomonadati</taxon>
        <taxon>Pseudomonadota</taxon>
        <taxon>Alphaproteobacteria</taxon>
        <taxon>Rhodobacterales</taxon>
        <taxon>Rhodobacter group</taxon>
        <taxon>Paenirhodobacter</taxon>
    </lineage>
</organism>
<evidence type="ECO:0000259" key="17">
    <source>
        <dbReference type="Pfam" id="PF02852"/>
    </source>
</evidence>
<dbReference type="NCBIfam" id="TIGR01350">
    <property type="entry name" value="lipoamide_DH"/>
    <property type="match status" value="1"/>
</dbReference>
<dbReference type="PRINTS" id="PR00411">
    <property type="entry name" value="PNDRDTASEI"/>
</dbReference>
<keyword evidence="6 16" id="KW-0285">Flavoprotein</keyword>
<dbReference type="GO" id="GO:0006103">
    <property type="term" value="P:2-oxoglutarate metabolic process"/>
    <property type="evidence" value="ECO:0007669"/>
    <property type="project" value="TreeGrafter"/>
</dbReference>
<dbReference type="InterPro" id="IPR023753">
    <property type="entry name" value="FAD/NAD-binding_dom"/>
</dbReference>
<dbReference type="Pfam" id="PF02852">
    <property type="entry name" value="Pyr_redox_dim"/>
    <property type="match status" value="1"/>
</dbReference>
<dbReference type="AlphaFoldDB" id="A0A443LXF8"/>
<keyword evidence="8 16" id="KW-0560">Oxidoreductase</keyword>
<evidence type="ECO:0000256" key="6">
    <source>
        <dbReference type="ARBA" id="ARBA00022630"/>
    </source>
</evidence>
<dbReference type="Pfam" id="PF07992">
    <property type="entry name" value="Pyr_redox_2"/>
    <property type="match status" value="1"/>
</dbReference>
<dbReference type="Proteomes" id="UP000288071">
    <property type="component" value="Unassembled WGS sequence"/>
</dbReference>
<comment type="catalytic activity">
    <reaction evidence="12 16">
        <text>N(6)-[(R)-dihydrolipoyl]-L-lysyl-[protein] + NAD(+) = N(6)-[(R)-lipoyl]-L-lysyl-[protein] + NADH + H(+)</text>
        <dbReference type="Rhea" id="RHEA:15045"/>
        <dbReference type="Rhea" id="RHEA-COMP:10474"/>
        <dbReference type="Rhea" id="RHEA-COMP:10475"/>
        <dbReference type="ChEBI" id="CHEBI:15378"/>
        <dbReference type="ChEBI" id="CHEBI:57540"/>
        <dbReference type="ChEBI" id="CHEBI:57945"/>
        <dbReference type="ChEBI" id="CHEBI:83099"/>
        <dbReference type="ChEBI" id="CHEBI:83100"/>
        <dbReference type="EC" id="1.8.1.4"/>
    </reaction>
</comment>
<evidence type="ECO:0000256" key="10">
    <source>
        <dbReference type="ARBA" id="ARBA00023157"/>
    </source>
</evidence>
<keyword evidence="11 16" id="KW-0676">Redox-active center</keyword>
<evidence type="ECO:0000259" key="18">
    <source>
        <dbReference type="Pfam" id="PF07992"/>
    </source>
</evidence>
<feature type="domain" description="Pyridine nucleotide-disulphide oxidoreductase dimerisation" evidence="17">
    <location>
        <begin position="346"/>
        <end position="454"/>
    </location>
</feature>
<evidence type="ECO:0000256" key="2">
    <source>
        <dbReference type="ARBA" id="ARBA00007532"/>
    </source>
</evidence>
<feature type="active site" description="Proton acceptor" evidence="13">
    <location>
        <position position="444"/>
    </location>
</feature>
<dbReference type="GO" id="GO:0005737">
    <property type="term" value="C:cytoplasm"/>
    <property type="evidence" value="ECO:0007669"/>
    <property type="project" value="UniProtKB-SubCell"/>
</dbReference>
<keyword evidence="7 14" id="KW-0274">FAD</keyword>
<proteinExistence type="inferred from homology"/>
<feature type="binding site" evidence="14">
    <location>
        <begin position="180"/>
        <end position="187"/>
    </location>
    <ligand>
        <name>NAD(+)</name>
        <dbReference type="ChEBI" id="CHEBI:57540"/>
    </ligand>
</feature>
<comment type="cofactor">
    <cofactor evidence="14 16">
        <name>FAD</name>
        <dbReference type="ChEBI" id="CHEBI:57692"/>
    </cofactor>
    <text evidence="14 16">Binds 1 FAD per subunit.</text>
</comment>
<evidence type="ECO:0000256" key="7">
    <source>
        <dbReference type="ARBA" id="ARBA00022827"/>
    </source>
</evidence>
<dbReference type="EMBL" id="SAVA01000002">
    <property type="protein sequence ID" value="RWR53887.1"/>
    <property type="molecule type" value="Genomic_DNA"/>
</dbReference>
<evidence type="ECO:0000256" key="4">
    <source>
        <dbReference type="ARBA" id="ARBA00016961"/>
    </source>
</evidence>
<comment type="similarity">
    <text evidence="2 16">Belongs to the class-I pyridine nucleotide-disulfide oxidoreductase family.</text>
</comment>
<comment type="subcellular location">
    <subcellularLocation>
        <location evidence="1">Cytoplasm</location>
    </subcellularLocation>
</comment>
<dbReference type="PROSITE" id="PS00076">
    <property type="entry name" value="PYRIDINE_REDOX_1"/>
    <property type="match status" value="1"/>
</dbReference>
<keyword evidence="9 14" id="KW-0520">NAD</keyword>
<protein>
    <recommendedName>
        <fullName evidence="4 16">Dihydrolipoyl dehydrogenase</fullName>
        <ecNumber evidence="3 16">1.8.1.4</ecNumber>
    </recommendedName>
</protein>
<sequence>MAARSFDMIVIGAGPGGYVAAIRGAQLGLNVAVVEREHLGGICLNWGCIPTKALLRSAEVFHLMHRAKEFGLKAEGIGYDLDAVVARSRGVAKQLSGGVAHLLKKNKVTVVMGEATLPKPGLVSVKTEKGVEELTAKAIILATGARARSLPGLEADGDLVWSYKHALVPVRMPKKLLVIGSGAIGIEFASFFNTLGAEVTVVEVMDRVLPVEDAEISAFAKKAFVKQGMKILEKTTVKKLDRKPGVGVTAHLEDAKGTTTAEFDTVISAVGIVGNVENLGLEALGVKIDRSHVVVDEYCRTGVPGLYAIGDIAGAPWLAHKASHEGVMVAELIAGLHAHPVKPGSIAGCTYCHPQVASVGLTEEKAKAAGYEIRVGRFPFVGNGKAIALGEPEGLVKTVFDAKTGELLGAHMIGAEVTELIQGYVIGRKLETTEEDLIETVFPHPTLSEMMHEAVLDAYGRAIHF</sequence>
<evidence type="ECO:0000256" key="3">
    <source>
        <dbReference type="ARBA" id="ARBA00012608"/>
    </source>
</evidence>
<keyword evidence="10" id="KW-1015">Disulfide bond</keyword>
<evidence type="ECO:0000256" key="9">
    <source>
        <dbReference type="ARBA" id="ARBA00023027"/>
    </source>
</evidence>
<feature type="binding site" evidence="14">
    <location>
        <position position="271"/>
    </location>
    <ligand>
        <name>NAD(+)</name>
        <dbReference type="ChEBI" id="CHEBI:57540"/>
    </ligand>
</feature>
<dbReference type="GO" id="GO:0004148">
    <property type="term" value="F:dihydrolipoyl dehydrogenase (NADH) activity"/>
    <property type="evidence" value="ECO:0007669"/>
    <property type="project" value="UniProtKB-EC"/>
</dbReference>
<dbReference type="InterPro" id="IPR016156">
    <property type="entry name" value="FAD/NAD-linked_Rdtase_dimer_sf"/>
</dbReference>
<dbReference type="SUPFAM" id="SSF51905">
    <property type="entry name" value="FAD/NAD(P)-binding domain"/>
    <property type="match status" value="1"/>
</dbReference>
<dbReference type="GO" id="GO:0050660">
    <property type="term" value="F:flavin adenine dinucleotide binding"/>
    <property type="evidence" value="ECO:0007669"/>
    <property type="project" value="InterPro"/>
</dbReference>
<dbReference type="PANTHER" id="PTHR22912:SF217">
    <property type="entry name" value="DIHYDROLIPOYL DEHYDROGENASE"/>
    <property type="match status" value="1"/>
</dbReference>
<evidence type="ECO:0000256" key="13">
    <source>
        <dbReference type="PIRSR" id="PIRSR000350-2"/>
    </source>
</evidence>
<comment type="miscellaneous">
    <text evidence="16">The active site is a redox-active disulfide bond.</text>
</comment>